<dbReference type="AlphaFoldDB" id="A0A9P7XPN5"/>
<gene>
    <name evidence="1" type="ORF">KI688_003541</name>
</gene>
<evidence type="ECO:0000313" key="1">
    <source>
        <dbReference type="EMBL" id="KAG9064353.1"/>
    </source>
</evidence>
<keyword evidence="2" id="KW-1185">Reference proteome</keyword>
<organism evidence="1 2">
    <name type="scientific">Linnemannia hyalina</name>
    <dbReference type="NCBI Taxonomy" id="64524"/>
    <lineage>
        <taxon>Eukaryota</taxon>
        <taxon>Fungi</taxon>
        <taxon>Fungi incertae sedis</taxon>
        <taxon>Mucoromycota</taxon>
        <taxon>Mortierellomycotina</taxon>
        <taxon>Mortierellomycetes</taxon>
        <taxon>Mortierellales</taxon>
        <taxon>Mortierellaceae</taxon>
        <taxon>Linnemannia</taxon>
    </lineage>
</organism>
<proteinExistence type="predicted"/>
<evidence type="ECO:0008006" key="3">
    <source>
        <dbReference type="Google" id="ProtNLM"/>
    </source>
</evidence>
<name>A0A9P7XPN5_9FUNG</name>
<comment type="caution">
    <text evidence="1">The sequence shown here is derived from an EMBL/GenBank/DDBJ whole genome shotgun (WGS) entry which is preliminary data.</text>
</comment>
<dbReference type="EMBL" id="JAHRHY010000014">
    <property type="protein sequence ID" value="KAG9064353.1"/>
    <property type="molecule type" value="Genomic_DNA"/>
</dbReference>
<dbReference type="Proteomes" id="UP000707451">
    <property type="component" value="Unassembled WGS sequence"/>
</dbReference>
<accession>A0A9P7XPN5</accession>
<dbReference type="OrthoDB" id="2384767at2759"/>
<reference evidence="1" key="1">
    <citation type="submission" date="2021-06" db="EMBL/GenBank/DDBJ databases">
        <title>Genome Sequence of Mortierella hyaline Strain SCG-10, a Cold-Adapted, Nitrate-Reducing Fungus Isolated from Soil in Minnesota, USA.</title>
        <authorList>
            <person name="Aldossari N."/>
        </authorList>
    </citation>
    <scope>NUCLEOTIDE SEQUENCE</scope>
    <source>
        <strain evidence="1">SCG-10</strain>
    </source>
</reference>
<sequence>MEHILGDVTVVEADSWSQDWISVNIYKTFSHPDVNDIINLSVKFDSSFTNVAIRADLNSTDPTEREREARIMKNHCARIDVEFVFPKYSDNVKRLFVKTQKGDIRIRTEGTTVVFSELHLETLAGDVLFEAGTVRTSTTIKTGRGKVQGTIRTLEKVEVSTAIGDIALVVDARPGLHGTGDGKFNITLQSAKSSIDLGLSEKYTGLFSLESGIDRPTFGLSPNYTNTIRISKKTATLLSGWVWDGFSNSPRSLPSVSATALNGRVHAQVLNKPKKTK</sequence>
<protein>
    <recommendedName>
        <fullName evidence="3">Adhesin domain-containing protein</fullName>
    </recommendedName>
</protein>
<evidence type="ECO:0000313" key="2">
    <source>
        <dbReference type="Proteomes" id="UP000707451"/>
    </source>
</evidence>